<proteinExistence type="predicted"/>
<sequence>MSSAKEIITPILSSAKEIITPICLVPKKLSRQYCSSAKEIITPILSSAKEIITPIVSSGKEMWTKKDFFAPPARVLRFQASKAWDIANRSLCHLVECDSHVMTSLQIGP</sequence>
<keyword evidence="2" id="KW-1185">Reference proteome</keyword>
<reference evidence="1" key="1">
    <citation type="journal article" date="2023" name="PLoS Negl. Trop. Dis.">
        <title>A genome sequence for Biomphalaria pfeifferi, the major vector snail for the human-infecting parasite Schistosoma mansoni.</title>
        <authorList>
            <person name="Bu L."/>
            <person name="Lu L."/>
            <person name="Laidemitt M.R."/>
            <person name="Zhang S.M."/>
            <person name="Mutuku M."/>
            <person name="Mkoji G."/>
            <person name="Steinauer M."/>
            <person name="Loker E.S."/>
        </authorList>
    </citation>
    <scope>NUCLEOTIDE SEQUENCE</scope>
    <source>
        <strain evidence="1">KasaAsao</strain>
    </source>
</reference>
<dbReference type="EMBL" id="JASAOG010000060">
    <property type="protein sequence ID" value="KAK0056623.1"/>
    <property type="molecule type" value="Genomic_DNA"/>
</dbReference>
<accession>A0AAD8BL61</accession>
<evidence type="ECO:0000313" key="1">
    <source>
        <dbReference type="EMBL" id="KAK0056623.1"/>
    </source>
</evidence>
<name>A0AAD8BL61_BIOPF</name>
<reference evidence="1" key="2">
    <citation type="submission" date="2023-04" db="EMBL/GenBank/DDBJ databases">
        <authorList>
            <person name="Bu L."/>
            <person name="Lu L."/>
            <person name="Laidemitt M.R."/>
            <person name="Zhang S.M."/>
            <person name="Mutuku M."/>
            <person name="Mkoji G."/>
            <person name="Steinauer M."/>
            <person name="Loker E.S."/>
        </authorList>
    </citation>
    <scope>NUCLEOTIDE SEQUENCE</scope>
    <source>
        <strain evidence="1">KasaAsao</strain>
        <tissue evidence="1">Whole Snail</tissue>
    </source>
</reference>
<evidence type="ECO:0000313" key="2">
    <source>
        <dbReference type="Proteomes" id="UP001233172"/>
    </source>
</evidence>
<gene>
    <name evidence="1" type="ORF">Bpfe_013841</name>
</gene>
<dbReference type="Proteomes" id="UP001233172">
    <property type="component" value="Unassembled WGS sequence"/>
</dbReference>
<comment type="caution">
    <text evidence="1">The sequence shown here is derived from an EMBL/GenBank/DDBJ whole genome shotgun (WGS) entry which is preliminary data.</text>
</comment>
<dbReference type="AlphaFoldDB" id="A0AAD8BL61"/>
<organism evidence="1 2">
    <name type="scientific">Biomphalaria pfeifferi</name>
    <name type="common">Bloodfluke planorb</name>
    <name type="synonym">Freshwater snail</name>
    <dbReference type="NCBI Taxonomy" id="112525"/>
    <lineage>
        <taxon>Eukaryota</taxon>
        <taxon>Metazoa</taxon>
        <taxon>Spiralia</taxon>
        <taxon>Lophotrochozoa</taxon>
        <taxon>Mollusca</taxon>
        <taxon>Gastropoda</taxon>
        <taxon>Heterobranchia</taxon>
        <taxon>Euthyneura</taxon>
        <taxon>Panpulmonata</taxon>
        <taxon>Hygrophila</taxon>
        <taxon>Lymnaeoidea</taxon>
        <taxon>Planorbidae</taxon>
        <taxon>Biomphalaria</taxon>
    </lineage>
</organism>
<protein>
    <submittedName>
        <fullName evidence="1">Uncharacterized protein</fullName>
    </submittedName>
</protein>